<gene>
    <name evidence="1" type="ORF">CA2015_1879</name>
</gene>
<evidence type="ECO:0000313" key="1">
    <source>
        <dbReference type="EMBL" id="AKP51309.1"/>
    </source>
</evidence>
<keyword evidence="2" id="KW-1185">Reference proteome</keyword>
<dbReference type="InterPro" id="IPR031009">
    <property type="entry name" value="Tcm_partner"/>
</dbReference>
<dbReference type="EMBL" id="CP012040">
    <property type="protein sequence ID" value="AKP51309.1"/>
    <property type="molecule type" value="Genomic_DNA"/>
</dbReference>
<dbReference type="OrthoDB" id="5318244at2"/>
<dbReference type="STRING" id="320787.CA2015_1879"/>
<dbReference type="AlphaFoldDB" id="A0A0H4PAS8"/>
<accession>A0A0H4PAS8</accession>
<sequence>MVREAKKKKGLTRDLHIRPFDDGTIAKLDLFRFYIREWLPVFISARTIYWNTINIYDFFAGPGKDKNGVSGTPFIILEELEPYCDIIISKGLKVNLYFNEYDREKCALLIESLGEKTNLFPVLIETDSLDFVESFNKKYNSLLGKDNANLLFFDQTGIKQINPERFKQVVSIKRTDFLFFISSSTIKRFPDHPAIAKYIKLSTKEVENTPYHKIHNLVLEYYKSLIPPNKEYYLAPFSIKKNAGLYGIIFGSNNVLGIEKFLNSAWKIDPDRGTANFDIDNDNIIPGQGNLFTGTIERPKKVELFESNLKRFIKNKTLSTDKSVYLFTLNSGMKIPFARSVINKMIKRNEIASDTFNLSNKVCKKNAIIKTINVK</sequence>
<dbReference type="RefSeq" id="WP_048641657.1">
    <property type="nucleotide sequence ID" value="NZ_CP012040.1"/>
</dbReference>
<organism evidence="1 2">
    <name type="scientific">Cyclobacterium amurskyense</name>
    <dbReference type="NCBI Taxonomy" id="320787"/>
    <lineage>
        <taxon>Bacteria</taxon>
        <taxon>Pseudomonadati</taxon>
        <taxon>Bacteroidota</taxon>
        <taxon>Cytophagia</taxon>
        <taxon>Cytophagales</taxon>
        <taxon>Cyclobacteriaceae</taxon>
        <taxon>Cyclobacterium</taxon>
    </lineage>
</organism>
<reference evidence="1 2" key="1">
    <citation type="submission" date="2015-07" db="EMBL/GenBank/DDBJ databases">
        <authorList>
            <person name="Kim K.M."/>
        </authorList>
    </citation>
    <scope>NUCLEOTIDE SEQUENCE [LARGE SCALE GENOMIC DNA]</scope>
    <source>
        <strain evidence="1 2">KCTC 12363</strain>
    </source>
</reference>
<proteinExistence type="predicted"/>
<evidence type="ECO:0008006" key="3">
    <source>
        <dbReference type="Google" id="ProtNLM"/>
    </source>
</evidence>
<protein>
    <recommendedName>
        <fullName evidence="3">Three-Cys-motif partner protein TcmP</fullName>
    </recommendedName>
</protein>
<evidence type="ECO:0000313" key="2">
    <source>
        <dbReference type="Proteomes" id="UP000036520"/>
    </source>
</evidence>
<name>A0A0H4PAS8_9BACT</name>
<dbReference type="NCBIfam" id="TIGR04474">
    <property type="entry name" value="tcm_partner"/>
    <property type="match status" value="1"/>
</dbReference>
<dbReference type="KEGG" id="camu:CA2015_1879"/>
<dbReference type="Proteomes" id="UP000036520">
    <property type="component" value="Chromosome"/>
</dbReference>